<dbReference type="Proteomes" id="UP000789595">
    <property type="component" value="Unassembled WGS sequence"/>
</dbReference>
<comment type="caution">
    <text evidence="1">The sequence shown here is derived from an EMBL/GenBank/DDBJ whole genome shotgun (WGS) entry which is preliminary data.</text>
</comment>
<feature type="non-terminal residue" evidence="1">
    <location>
        <position position="1"/>
    </location>
</feature>
<evidence type="ECO:0000313" key="1">
    <source>
        <dbReference type="EMBL" id="CAH0378232.1"/>
    </source>
</evidence>
<accession>A0A8J2WRU9</accession>
<dbReference type="AlphaFoldDB" id="A0A8J2WRU9"/>
<protein>
    <submittedName>
        <fullName evidence="1">Uncharacterized protein</fullName>
    </submittedName>
</protein>
<organism evidence="1 2">
    <name type="scientific">Pelagomonas calceolata</name>
    <dbReference type="NCBI Taxonomy" id="35677"/>
    <lineage>
        <taxon>Eukaryota</taxon>
        <taxon>Sar</taxon>
        <taxon>Stramenopiles</taxon>
        <taxon>Ochrophyta</taxon>
        <taxon>Pelagophyceae</taxon>
        <taxon>Pelagomonadales</taxon>
        <taxon>Pelagomonadaceae</taxon>
        <taxon>Pelagomonas</taxon>
    </lineage>
</organism>
<name>A0A8J2WRU9_9STRA</name>
<gene>
    <name evidence="1" type="ORF">PECAL_5P27470</name>
</gene>
<sequence length="148" mass="16291">TVLPTGLLLELVRVVQLRRVLDLHITNLGNPLDEVVRDARHDVAPLVPEAAAQPDDDDGALDLHQIHRAGDPDLLAVRRVAEDGGHVLARALEHLLDVLITQIHLLDGVSRCVWPRRDARCEASDNCGEHEQPESHHHGCTILIALQS</sequence>
<keyword evidence="2" id="KW-1185">Reference proteome</keyword>
<proteinExistence type="predicted"/>
<dbReference type="EMBL" id="CAKKNE010000005">
    <property type="protein sequence ID" value="CAH0378232.1"/>
    <property type="molecule type" value="Genomic_DNA"/>
</dbReference>
<evidence type="ECO:0000313" key="2">
    <source>
        <dbReference type="Proteomes" id="UP000789595"/>
    </source>
</evidence>
<reference evidence="1" key="1">
    <citation type="submission" date="2021-11" db="EMBL/GenBank/DDBJ databases">
        <authorList>
            <consortium name="Genoscope - CEA"/>
            <person name="William W."/>
        </authorList>
    </citation>
    <scope>NUCLEOTIDE SEQUENCE</scope>
</reference>